<protein>
    <submittedName>
        <fullName evidence="2">Uncharacterized protein</fullName>
    </submittedName>
</protein>
<dbReference type="AlphaFoldDB" id="D6PL18"/>
<feature type="region of interest" description="Disordered" evidence="1">
    <location>
        <begin position="58"/>
        <end position="88"/>
    </location>
</feature>
<feature type="compositionally biased region" description="Basic and acidic residues" evidence="1">
    <location>
        <begin position="74"/>
        <end position="88"/>
    </location>
</feature>
<evidence type="ECO:0000313" key="2">
    <source>
        <dbReference type="EMBL" id="ADD96419.1"/>
    </source>
</evidence>
<name>D6PL18_9ZZZZ</name>
<organism evidence="2">
    <name type="scientific">uncultured organism MedDCM-OCT-S09-C426</name>
    <dbReference type="NCBI Taxonomy" id="743650"/>
    <lineage>
        <taxon>unclassified sequences</taxon>
        <taxon>environmental samples</taxon>
    </lineage>
</organism>
<accession>D6PL18</accession>
<reference evidence="2" key="1">
    <citation type="journal article" date="2010" name="ISME J.">
        <title>Metagenome of the Mediterranean deep chlorophyll maximum studied by direct and fosmid library 454 pyrosequencing.</title>
        <authorList>
            <person name="Ghai R."/>
            <person name="Martin-Cuadrado A.B."/>
            <person name="Molto A.G."/>
            <person name="Heredia I.G."/>
            <person name="Cabrera R."/>
            <person name="Martin J."/>
            <person name="Verdu M."/>
            <person name="Deschamps P."/>
            <person name="Moreira D."/>
            <person name="Lopez-Garcia P."/>
            <person name="Mira A."/>
            <person name="Rodriguez-Valera F."/>
        </authorList>
    </citation>
    <scope>NUCLEOTIDE SEQUENCE</scope>
</reference>
<sequence>MPLYVYEHPKSKHRIEVLQSMKEEHVYVDSEGVKWDRVFLNPNASMDTKIDPFNQREFTEKTGKKSGTVGDLWDESKKLAKPEKNTRP</sequence>
<proteinExistence type="predicted"/>
<evidence type="ECO:0000256" key="1">
    <source>
        <dbReference type="SAM" id="MobiDB-lite"/>
    </source>
</evidence>
<dbReference type="EMBL" id="GU943139">
    <property type="protein sequence ID" value="ADD96419.1"/>
    <property type="molecule type" value="Genomic_DNA"/>
</dbReference>